<dbReference type="RefSeq" id="WP_074462178.1">
    <property type="nucleotide sequence ID" value="NZ_FMUR01000008.1"/>
</dbReference>
<dbReference type="Pfam" id="PF01637">
    <property type="entry name" value="ATPase_2"/>
    <property type="match status" value="1"/>
</dbReference>
<organism evidence="2 3">
    <name type="scientific">Butyrivibrio hungatei</name>
    <dbReference type="NCBI Taxonomy" id="185008"/>
    <lineage>
        <taxon>Bacteria</taxon>
        <taxon>Bacillati</taxon>
        <taxon>Bacillota</taxon>
        <taxon>Clostridia</taxon>
        <taxon>Lachnospirales</taxon>
        <taxon>Lachnospiraceae</taxon>
        <taxon>Butyrivibrio</taxon>
    </lineage>
</organism>
<dbReference type="Proteomes" id="UP000183047">
    <property type="component" value="Unassembled WGS sequence"/>
</dbReference>
<evidence type="ECO:0000313" key="3">
    <source>
        <dbReference type="Proteomes" id="UP000183047"/>
    </source>
</evidence>
<dbReference type="PANTHER" id="PTHR34301">
    <property type="entry name" value="DNA-BINDING PROTEIN-RELATED"/>
    <property type="match status" value="1"/>
</dbReference>
<dbReference type="Gene3D" id="3.40.50.300">
    <property type="entry name" value="P-loop containing nucleotide triphosphate hydrolases"/>
    <property type="match status" value="1"/>
</dbReference>
<dbReference type="InterPro" id="IPR011579">
    <property type="entry name" value="ATPase_dom"/>
</dbReference>
<dbReference type="InterPro" id="IPR027417">
    <property type="entry name" value="P-loop_NTPase"/>
</dbReference>
<dbReference type="GO" id="GO:0005524">
    <property type="term" value="F:ATP binding"/>
    <property type="evidence" value="ECO:0007669"/>
    <property type="project" value="InterPro"/>
</dbReference>
<dbReference type="OrthoDB" id="1550566at2"/>
<sequence length="345" mass="39516">MGNPFTLSFGKKPSEFISRITQTNQILDDFKGENPSSQVYMITGVRGAGKTVMMTTIASMLTQDKQWISVELNPERDMLDKLAASLYSIPDLHALFLKAKLDFSALGLGVTLENSAPVNDIEIAIDKMLEHVKKSGKKILITIDEVTKNDNIRVFSAAFQILLRKEYPVYLLMTGLYENIYNLQNEKSLTFLYRAPKVVLEPLNYTAMIAKYKQVFSCEQEKAEEMAKLTKGYSYAFQLLGYLMWNNKDKSLEDILPEYDQYLDEYVYNKIWSELSETDKLVLGEMATSHKTDVTLIREALGMSTSKFSVYRDRLKRKGIVNASQYGSLFLILPRFEDFIKLHLE</sequence>
<keyword evidence="3" id="KW-1185">Reference proteome</keyword>
<dbReference type="AlphaFoldDB" id="A0A1G5DI65"/>
<reference evidence="3" key="1">
    <citation type="submission" date="2016-10" db="EMBL/GenBank/DDBJ databases">
        <authorList>
            <person name="Varghese N."/>
            <person name="Submissions S."/>
        </authorList>
    </citation>
    <scope>NUCLEOTIDE SEQUENCE [LARGE SCALE GENOMIC DNA]</scope>
    <source>
        <strain evidence="3">XBD2006</strain>
    </source>
</reference>
<proteinExistence type="predicted"/>
<dbReference type="EMBL" id="FMUR01000008">
    <property type="protein sequence ID" value="SCY14415.1"/>
    <property type="molecule type" value="Genomic_DNA"/>
</dbReference>
<gene>
    <name evidence="2" type="ORF">SAMN02910451_01543</name>
</gene>
<name>A0A1G5DI65_9FIRM</name>
<protein>
    <submittedName>
        <fullName evidence="2">ATPase</fullName>
    </submittedName>
</protein>
<dbReference type="PANTHER" id="PTHR34301:SF8">
    <property type="entry name" value="ATPASE DOMAIN-CONTAINING PROTEIN"/>
    <property type="match status" value="1"/>
</dbReference>
<accession>A0A1G5DI65</accession>
<evidence type="ECO:0000259" key="1">
    <source>
        <dbReference type="Pfam" id="PF01637"/>
    </source>
</evidence>
<feature type="domain" description="ATPase" evidence="1">
    <location>
        <begin position="36"/>
        <end position="149"/>
    </location>
</feature>
<dbReference type="SUPFAM" id="SSF52540">
    <property type="entry name" value="P-loop containing nucleoside triphosphate hydrolases"/>
    <property type="match status" value="1"/>
</dbReference>
<evidence type="ECO:0000313" key="2">
    <source>
        <dbReference type="EMBL" id="SCY14415.1"/>
    </source>
</evidence>